<dbReference type="GO" id="GO:0005886">
    <property type="term" value="C:plasma membrane"/>
    <property type="evidence" value="ECO:0007669"/>
    <property type="project" value="TreeGrafter"/>
</dbReference>
<dbReference type="AlphaFoldDB" id="A0A1X2HZL0"/>
<evidence type="ECO:0000256" key="4">
    <source>
        <dbReference type="ARBA" id="ARBA00023136"/>
    </source>
</evidence>
<gene>
    <name evidence="8" type="ORF">BCR42DRAFT_427895</name>
</gene>
<name>A0A1X2HZL0_9FUNG</name>
<feature type="transmembrane region" description="Helical" evidence="6">
    <location>
        <begin position="55"/>
        <end position="78"/>
    </location>
</feature>
<protein>
    <submittedName>
        <fullName evidence="8">Major facilitator superfamily domain-containing protein</fullName>
    </submittedName>
</protein>
<dbReference type="STRING" id="90262.A0A1X2HZL0"/>
<evidence type="ECO:0000256" key="3">
    <source>
        <dbReference type="ARBA" id="ARBA00022989"/>
    </source>
</evidence>
<dbReference type="Pfam" id="PF07690">
    <property type="entry name" value="MFS_1"/>
    <property type="match status" value="1"/>
</dbReference>
<feature type="transmembrane region" description="Helical" evidence="6">
    <location>
        <begin position="209"/>
        <end position="231"/>
    </location>
</feature>
<feature type="region of interest" description="Disordered" evidence="5">
    <location>
        <begin position="1"/>
        <end position="31"/>
    </location>
</feature>
<evidence type="ECO:0000256" key="1">
    <source>
        <dbReference type="ARBA" id="ARBA00004141"/>
    </source>
</evidence>
<sequence>MTSNKTDEESSLHTAIEDTKQHQGQEEQQHQKTEMPQEVFVDLLNPQNWSSKKKLFNFIVIFINAFVSFFSSSIYVPAILSIQEFFDTNIVVINATIALYLMISGIAPLFWAPLSQRIGRKPTYIIAMLLYVIFSVVCGVSKNIGLFFAFRLLQGVAASAAQAIGGGSVADMYNFQSRGKMMSIFLLGTVFGPVLGPIVGGYINERLNWQWSFYLMAIIGGVISLLNIFILSESLYQPNHNPIRDESKSKLSNWWANFKFNPFTSLLLLTHIDVLLGCLPMSISFGLFYCLVTVLEPTFAPLYGFTSGSVGLAFLGGGIGNLLGALICALTLDRVHMRLIGAKRAELERNGGEYKHGMFSEQRLVPSPIAIFFIVVGFIFYGWFLQAKFIWIAPLIGMGILGFGLFSLISMSTNYVIEGYVPQAAAMTSVCNFLRCVFGMMFSLLSSTINQSLGYGWTYTMAALISLGISLICFPLLMKYGYKWRSNPIFSWSTTK</sequence>
<proteinExistence type="predicted"/>
<evidence type="ECO:0000259" key="7">
    <source>
        <dbReference type="PROSITE" id="PS50850"/>
    </source>
</evidence>
<feature type="transmembrane region" description="Helical" evidence="6">
    <location>
        <begin position="457"/>
        <end position="477"/>
    </location>
</feature>
<dbReference type="EMBL" id="MCGE01000042">
    <property type="protein sequence ID" value="ORZ05854.1"/>
    <property type="molecule type" value="Genomic_DNA"/>
</dbReference>
<feature type="domain" description="Major facilitator superfamily (MFS) profile" evidence="7">
    <location>
        <begin position="57"/>
        <end position="481"/>
    </location>
</feature>
<dbReference type="GO" id="GO:0022857">
    <property type="term" value="F:transmembrane transporter activity"/>
    <property type="evidence" value="ECO:0007669"/>
    <property type="project" value="InterPro"/>
</dbReference>
<evidence type="ECO:0000313" key="8">
    <source>
        <dbReference type="EMBL" id="ORZ05854.1"/>
    </source>
</evidence>
<keyword evidence="4 6" id="KW-0472">Membrane</keyword>
<keyword evidence="3 6" id="KW-1133">Transmembrane helix</keyword>
<dbReference type="InterPro" id="IPR020846">
    <property type="entry name" value="MFS_dom"/>
</dbReference>
<dbReference type="Proteomes" id="UP000193560">
    <property type="component" value="Unassembled WGS sequence"/>
</dbReference>
<feature type="transmembrane region" description="Helical" evidence="6">
    <location>
        <begin position="182"/>
        <end position="203"/>
    </location>
</feature>
<evidence type="ECO:0000256" key="2">
    <source>
        <dbReference type="ARBA" id="ARBA00022692"/>
    </source>
</evidence>
<feature type="transmembrane region" description="Helical" evidence="6">
    <location>
        <begin position="124"/>
        <end position="142"/>
    </location>
</feature>
<evidence type="ECO:0000256" key="5">
    <source>
        <dbReference type="SAM" id="MobiDB-lite"/>
    </source>
</evidence>
<feature type="transmembrane region" description="Helical" evidence="6">
    <location>
        <begin position="90"/>
        <end position="112"/>
    </location>
</feature>
<keyword evidence="2 6" id="KW-0812">Transmembrane</keyword>
<dbReference type="InterPro" id="IPR011701">
    <property type="entry name" value="MFS"/>
</dbReference>
<dbReference type="Gene3D" id="1.20.1250.20">
    <property type="entry name" value="MFS general substrate transporter like domains"/>
    <property type="match status" value="1"/>
</dbReference>
<dbReference type="PROSITE" id="PS50850">
    <property type="entry name" value="MFS"/>
    <property type="match status" value="1"/>
</dbReference>
<dbReference type="SUPFAM" id="SSF103473">
    <property type="entry name" value="MFS general substrate transporter"/>
    <property type="match status" value="1"/>
</dbReference>
<feature type="transmembrane region" description="Helical" evidence="6">
    <location>
        <begin position="364"/>
        <end position="384"/>
    </location>
</feature>
<dbReference type="InterPro" id="IPR036259">
    <property type="entry name" value="MFS_trans_sf"/>
</dbReference>
<feature type="transmembrane region" description="Helical" evidence="6">
    <location>
        <begin position="390"/>
        <end position="412"/>
    </location>
</feature>
<accession>A0A1X2HZL0</accession>
<evidence type="ECO:0000313" key="9">
    <source>
        <dbReference type="Proteomes" id="UP000193560"/>
    </source>
</evidence>
<comment type="subcellular location">
    <subcellularLocation>
        <location evidence="1">Membrane</location>
        <topology evidence="1">Multi-pass membrane protein</topology>
    </subcellularLocation>
</comment>
<organism evidence="8 9">
    <name type="scientific">Absidia repens</name>
    <dbReference type="NCBI Taxonomy" id="90262"/>
    <lineage>
        <taxon>Eukaryota</taxon>
        <taxon>Fungi</taxon>
        <taxon>Fungi incertae sedis</taxon>
        <taxon>Mucoromycota</taxon>
        <taxon>Mucoromycotina</taxon>
        <taxon>Mucoromycetes</taxon>
        <taxon>Mucorales</taxon>
        <taxon>Cunninghamellaceae</taxon>
        <taxon>Absidia</taxon>
    </lineage>
</organism>
<dbReference type="OrthoDB" id="2130629at2759"/>
<dbReference type="PANTHER" id="PTHR23502:SF5">
    <property type="entry name" value="QUINIDINE RESISTANCE PROTEIN 3"/>
    <property type="match status" value="1"/>
</dbReference>
<evidence type="ECO:0000256" key="6">
    <source>
        <dbReference type="SAM" id="Phobius"/>
    </source>
</evidence>
<feature type="transmembrane region" description="Helical" evidence="6">
    <location>
        <begin position="309"/>
        <end position="332"/>
    </location>
</feature>
<feature type="transmembrane region" description="Helical" evidence="6">
    <location>
        <begin position="424"/>
        <end position="445"/>
    </location>
</feature>
<reference evidence="8 9" key="1">
    <citation type="submission" date="2016-07" db="EMBL/GenBank/DDBJ databases">
        <title>Pervasive Adenine N6-methylation of Active Genes in Fungi.</title>
        <authorList>
            <consortium name="DOE Joint Genome Institute"/>
            <person name="Mondo S.J."/>
            <person name="Dannebaum R.O."/>
            <person name="Kuo R.C."/>
            <person name="Labutti K."/>
            <person name="Haridas S."/>
            <person name="Kuo A."/>
            <person name="Salamov A."/>
            <person name="Ahrendt S.R."/>
            <person name="Lipzen A."/>
            <person name="Sullivan W."/>
            <person name="Andreopoulos W.B."/>
            <person name="Clum A."/>
            <person name="Lindquist E."/>
            <person name="Daum C."/>
            <person name="Ramamoorthy G.K."/>
            <person name="Gryganskyi A."/>
            <person name="Culley D."/>
            <person name="Magnuson J.K."/>
            <person name="James T.Y."/>
            <person name="O'Malley M.A."/>
            <person name="Stajich J.E."/>
            <person name="Spatafora J.W."/>
            <person name="Visel A."/>
            <person name="Grigoriev I.V."/>
        </authorList>
    </citation>
    <scope>NUCLEOTIDE SEQUENCE [LARGE SCALE GENOMIC DNA]</scope>
    <source>
        <strain evidence="8 9">NRRL 1336</strain>
    </source>
</reference>
<dbReference type="PANTHER" id="PTHR23502">
    <property type="entry name" value="MAJOR FACILITATOR SUPERFAMILY"/>
    <property type="match status" value="1"/>
</dbReference>
<comment type="caution">
    <text evidence="8">The sequence shown here is derived from an EMBL/GenBank/DDBJ whole genome shotgun (WGS) entry which is preliminary data.</text>
</comment>
<keyword evidence="9" id="KW-1185">Reference proteome</keyword>